<sequence length="817" mass="95685">MEINEILESIITGNSTLFTGSGFSYGTTNILGKSPITAVPLTEKLYKDAGIDENDNDLKNASHFYIDTFSEYDLIKLLRENYTITKVTDSHLTIADLPWKRIYTTNYDNALELASHQNNKLLTPIILSERIDQYKDKRTLCVHLNGYIDRLTPNSLYKDFKLTDASYLTTDFLISSWIDLFRSDIETSKVVLFIGFSLISDLDLSRIISTHSKRDNLVFIVKPNESQLLIKRLKKYGTVFDLGIDGLAEAIKQKQLTFEKPDDKEMILQSFTLSNVSGNSPKLKDKDIFDLLFKGDSNTDLIHYSLVNPDQYRYYIKREQIEDVVDYIKKGGKNILIHSDLGNGKTLFLEGLMDQLKNLDYRVYKFNKYYDTTFDEIEYLCTKVHRCILIIEKYSDHFDLLRKIALFRTSDITIIVSDRSIINDTVYLTLEKVIFEESYLIKDLNKLSLIEVTNLMQMISHYGLWGNYSSQKDDVKRKIITDDCKSSFRLFLLHLLASPDIKERFNKLLRFIKDANESFFDATLLILASNVFEFHLDLNKLIYILDDELINNPSFYSNDQLKEVLNFHESKIYVRSSILAQSLLSQPQFHHSLIILLIKVFRKLDNRTFDKNNYQILKSLVSFSRLQSIFNLKENSHFKAVVLNFYEEIKDTKFASKNPFFWLQYAIARLSSRDYPIADKYFQTAYSFARANDEFDTFHIDNHFARHILENEIYNGSDDTAMEQFIKAHNMLSVKTSVNENRHYPIRVATNYGRFYDRYYKNFSLQNKKVFIISCREIMLKIIEYKTSVDYERWNKSVMVCESELNRILDKEGDFKI</sequence>
<reference evidence="1 2" key="1">
    <citation type="submission" date="2018-04" db="EMBL/GenBank/DDBJ databases">
        <title>Genomic Encyclopedia of Archaeal and Bacterial Type Strains, Phase II (KMG-II): from individual species to whole genera.</title>
        <authorList>
            <person name="Goeker M."/>
        </authorList>
    </citation>
    <scope>NUCLEOTIDE SEQUENCE [LARGE SCALE GENOMIC DNA]</scope>
    <source>
        <strain evidence="1 2">DSM 26809</strain>
    </source>
</reference>
<dbReference type="Pfam" id="PF13289">
    <property type="entry name" value="SIR2_2"/>
    <property type="match status" value="1"/>
</dbReference>
<evidence type="ECO:0000313" key="1">
    <source>
        <dbReference type="EMBL" id="PTQ98277.1"/>
    </source>
</evidence>
<comment type="caution">
    <text evidence="1">The sequence shown here is derived from an EMBL/GenBank/DDBJ whole genome shotgun (WGS) entry which is preliminary data.</text>
</comment>
<dbReference type="AlphaFoldDB" id="A0A2T5JBM5"/>
<dbReference type="Proteomes" id="UP000244168">
    <property type="component" value="Unassembled WGS sequence"/>
</dbReference>
<dbReference type="OrthoDB" id="1688888at2"/>
<evidence type="ECO:0000313" key="2">
    <source>
        <dbReference type="Proteomes" id="UP000244168"/>
    </source>
</evidence>
<proteinExistence type="predicted"/>
<dbReference type="RefSeq" id="WP_107828449.1">
    <property type="nucleotide sequence ID" value="NZ_CP160205.1"/>
</dbReference>
<organism evidence="1 2">
    <name type="scientific">Mucilaginibacter yixingensis</name>
    <dbReference type="NCBI Taxonomy" id="1295612"/>
    <lineage>
        <taxon>Bacteria</taxon>
        <taxon>Pseudomonadati</taxon>
        <taxon>Bacteroidota</taxon>
        <taxon>Sphingobacteriia</taxon>
        <taxon>Sphingobacteriales</taxon>
        <taxon>Sphingobacteriaceae</taxon>
        <taxon>Mucilaginibacter</taxon>
    </lineage>
</organism>
<protein>
    <submittedName>
        <fullName evidence="1">SIR2-like protein</fullName>
    </submittedName>
</protein>
<dbReference type="EMBL" id="QAOQ01000003">
    <property type="protein sequence ID" value="PTQ98277.1"/>
    <property type="molecule type" value="Genomic_DNA"/>
</dbReference>
<keyword evidence="2" id="KW-1185">Reference proteome</keyword>
<gene>
    <name evidence="1" type="ORF">C8P68_103438</name>
</gene>
<name>A0A2T5JBM5_9SPHI</name>
<accession>A0A2T5JBM5</accession>